<evidence type="ECO:0000256" key="5">
    <source>
        <dbReference type="ARBA" id="ARBA00022771"/>
    </source>
</evidence>
<gene>
    <name evidence="12" type="primary">SIZ1</name>
    <name evidence="12" type="ORF">KQ657_004967</name>
</gene>
<dbReference type="InterPro" id="IPR004181">
    <property type="entry name" value="Znf_MIZ"/>
</dbReference>
<dbReference type="InterPro" id="IPR038654">
    <property type="entry name" value="PINIT_sf"/>
</dbReference>
<dbReference type="GO" id="GO:0000785">
    <property type="term" value="C:chromatin"/>
    <property type="evidence" value="ECO:0007669"/>
    <property type="project" value="TreeGrafter"/>
</dbReference>
<dbReference type="Proteomes" id="UP000790833">
    <property type="component" value="Unassembled WGS sequence"/>
</dbReference>
<feature type="compositionally biased region" description="Acidic residues" evidence="9">
    <location>
        <begin position="287"/>
        <end position="298"/>
    </location>
</feature>
<evidence type="ECO:0000256" key="6">
    <source>
        <dbReference type="ARBA" id="ARBA00022786"/>
    </source>
</evidence>
<dbReference type="RefSeq" id="XP_043049794.1">
    <property type="nucleotide sequence ID" value="XM_043195621.1"/>
</dbReference>
<feature type="region of interest" description="Disordered" evidence="9">
    <location>
        <begin position="242"/>
        <end position="423"/>
    </location>
</feature>
<feature type="region of interest" description="Disordered" evidence="9">
    <location>
        <begin position="630"/>
        <end position="658"/>
    </location>
</feature>
<feature type="region of interest" description="Disordered" evidence="9">
    <location>
        <begin position="1136"/>
        <end position="1172"/>
    </location>
</feature>
<feature type="compositionally biased region" description="Polar residues" evidence="9">
    <location>
        <begin position="336"/>
        <end position="348"/>
    </location>
</feature>
<evidence type="ECO:0000256" key="7">
    <source>
        <dbReference type="ARBA" id="ARBA00022833"/>
    </source>
</evidence>
<evidence type="ECO:0000256" key="3">
    <source>
        <dbReference type="ARBA" id="ARBA00022679"/>
    </source>
</evidence>
<feature type="compositionally biased region" description="Basic and acidic residues" evidence="9">
    <location>
        <begin position="246"/>
        <end position="269"/>
    </location>
</feature>
<feature type="compositionally biased region" description="Polar residues" evidence="9">
    <location>
        <begin position="395"/>
        <end position="423"/>
    </location>
</feature>
<dbReference type="Pfam" id="PF14324">
    <property type="entry name" value="PINIT"/>
    <property type="match status" value="1"/>
</dbReference>
<accession>A0A9P7VAB5</accession>
<evidence type="ECO:0000256" key="1">
    <source>
        <dbReference type="ARBA" id="ARBA00004718"/>
    </source>
</evidence>
<dbReference type="PANTHER" id="PTHR10782">
    <property type="entry name" value="ZINC FINGER MIZ DOMAIN-CONTAINING PROTEIN"/>
    <property type="match status" value="1"/>
</dbReference>
<feature type="region of interest" description="Disordered" evidence="9">
    <location>
        <begin position="571"/>
        <end position="605"/>
    </location>
</feature>
<feature type="compositionally biased region" description="Basic and acidic residues" evidence="9">
    <location>
        <begin position="299"/>
        <end position="308"/>
    </location>
</feature>
<dbReference type="Gene3D" id="3.30.40.10">
    <property type="entry name" value="Zinc/RING finger domain, C3HC4 (zinc finger)"/>
    <property type="match status" value="1"/>
</dbReference>
<dbReference type="AlphaFoldDB" id="A0A9P7VAB5"/>
<evidence type="ECO:0000256" key="2">
    <source>
        <dbReference type="ARBA" id="ARBA00005383"/>
    </source>
</evidence>
<dbReference type="GeneID" id="66118341"/>
<dbReference type="PANTHER" id="PTHR10782:SF4">
    <property type="entry name" value="TONALLI, ISOFORM E"/>
    <property type="match status" value="1"/>
</dbReference>
<comment type="pathway">
    <text evidence="1">Protein modification; protein sumoylation.</text>
</comment>
<feature type="domain" description="SP-RING-type" evidence="10">
    <location>
        <begin position="154"/>
        <end position="235"/>
    </location>
</feature>
<feature type="region of interest" description="Disordered" evidence="9">
    <location>
        <begin position="795"/>
        <end position="844"/>
    </location>
</feature>
<dbReference type="PROSITE" id="PS51044">
    <property type="entry name" value="ZF_SP_RING"/>
    <property type="match status" value="1"/>
</dbReference>
<organism evidence="12 13">
    <name type="scientific">Scheffersomyces spartinae</name>
    <dbReference type="NCBI Taxonomy" id="45513"/>
    <lineage>
        <taxon>Eukaryota</taxon>
        <taxon>Fungi</taxon>
        <taxon>Dikarya</taxon>
        <taxon>Ascomycota</taxon>
        <taxon>Saccharomycotina</taxon>
        <taxon>Pichiomycetes</taxon>
        <taxon>Debaryomycetaceae</taxon>
        <taxon>Scheffersomyces</taxon>
    </lineage>
</organism>
<proteinExistence type="inferred from homology"/>
<feature type="region of interest" description="Disordered" evidence="9">
    <location>
        <begin position="695"/>
        <end position="719"/>
    </location>
</feature>
<feature type="compositionally biased region" description="Polar residues" evidence="9">
    <location>
        <begin position="1019"/>
        <end position="1031"/>
    </location>
</feature>
<name>A0A9P7VAB5_9ASCO</name>
<dbReference type="PROSITE" id="PS51466">
    <property type="entry name" value="PINIT"/>
    <property type="match status" value="1"/>
</dbReference>
<feature type="compositionally biased region" description="Polar residues" evidence="9">
    <location>
        <begin position="490"/>
        <end position="502"/>
    </location>
</feature>
<feature type="region of interest" description="Disordered" evidence="9">
    <location>
        <begin position="441"/>
        <end position="509"/>
    </location>
</feature>
<evidence type="ECO:0000256" key="8">
    <source>
        <dbReference type="PROSITE-ProRule" id="PRU00452"/>
    </source>
</evidence>
<keyword evidence="13" id="KW-1185">Reference proteome</keyword>
<evidence type="ECO:0000313" key="12">
    <source>
        <dbReference type="EMBL" id="KAG7194247.1"/>
    </source>
</evidence>
<dbReference type="Gene3D" id="2.60.120.780">
    <property type="entry name" value="PINIT domain"/>
    <property type="match status" value="1"/>
</dbReference>
<dbReference type="Pfam" id="PF02891">
    <property type="entry name" value="zf-MIZ"/>
    <property type="match status" value="1"/>
</dbReference>
<dbReference type="EMBL" id="JAHMUF010000008">
    <property type="protein sequence ID" value="KAG7194247.1"/>
    <property type="molecule type" value="Genomic_DNA"/>
</dbReference>
<evidence type="ECO:0000313" key="13">
    <source>
        <dbReference type="Proteomes" id="UP000790833"/>
    </source>
</evidence>
<sequence>MTIAAHDGKSNMSFVLNEAEMKLWQDKEKGARFYLYCGKITDKRALSSNDVYLEFPQAMRLTVNDHIYKHSLNGIKGKKGTGRAADITDYLQPSPYLNKVSLLYQGTQDSYLMYLYIVDVILPLELLEIIQQKHSHISYNATVEKIKQQFAVDDDDDIAISNLNVSLRDSLTLAKIRCPVRSIFCSHIDCFDGLSFLESQSQIPTWSCPLCLAQIKFQDLSVSDYFVEVLKETSDNDGQISIFDDGTWKSDNVEDMEGSSKKKSNENQKPKASSSAPVEADIIILDSGDDDDEEEYEDKTEGEAEIHRTPKIQKLSEDEDEQETNLIPKGERDQDTNVSSLSSPNSPDAPTVAPTEGIDVDNTGAQSNTLSPHISPISNLSPSSPQRLLNGIECNETSTVPNNTLGNARSNSVTPQSPEVTTTAELSSLRQGTVFANMHQHPNLLVRPDMDTSDLENEDIPLSELPRRSSSSSNGNKSTSENGSLKLENWQHNPNLNSNNGQRLPMPAASNLNRSASVSRPELNQTNLQTKQLMSAVTPSQPNSHATIPDSQPELSQQNLHLMQSIPVPSSLFPSNDLTNNSKFSHSPQSATLQPNTPQLGQTYPNAYSFRMYPRSSQSGHLRLNMIQSSQQHPNASQLGQQHFNNQHPGQTHPNNQHIGQIQSSALQAVHPRFSQLGLRHHINLQSGQVTDQLLNGSRNTTQSNSISKQQANVTFPNPNTTRSPALVQHQSNTTPQGPWNGVQTSHSAYQTFIDTQKKLNELYRQNITQGAFQTSPQIHGTSILERSRSLFDSNHSLPHLNGSDANSNNRSLPHPNSGNGAIPNFNRSISHPPLNGNGDVPNSYRTMVQSSAVRDVTKLSNLELQTLLSKEMALLDDTLFSAKSLGKLGISLGKGELRGTLMLMKLRILATMVEMKHRGMGIVELSGIILSVKFRSSAEANRILMQCWNNEASSPMNISKPVISGSYHVQNPGPTVNMNNHRLASISALSPTSSSSSPWPPQNQNGDNSFRPAPNPAETYQNRRQLQQATAEAREQTSRDQSTSLTELPPNRPTKRRVELSEHQEQPLSKRMEGESSGANISVEQIEGVVVDHSAIAGGVSSSPSIEYIPSSPEVDDPDATRCATSSLIEAERFIDARKDSDTGKQPEFEKAPSPPRQETSSVEIGTKDTRTEGGRILGILGIVLNNDLMDIVQE</sequence>
<dbReference type="GO" id="GO:0016925">
    <property type="term" value="P:protein sumoylation"/>
    <property type="evidence" value="ECO:0007669"/>
    <property type="project" value="TreeGrafter"/>
</dbReference>
<keyword evidence="3" id="KW-0808">Transferase</keyword>
<dbReference type="GO" id="GO:0008270">
    <property type="term" value="F:zinc ion binding"/>
    <property type="evidence" value="ECO:0007669"/>
    <property type="project" value="UniProtKB-KW"/>
</dbReference>
<feature type="compositionally biased region" description="Basic and acidic residues" evidence="9">
    <location>
        <begin position="1057"/>
        <end position="1075"/>
    </location>
</feature>
<feature type="compositionally biased region" description="Polar residues" evidence="9">
    <location>
        <begin position="572"/>
        <end position="605"/>
    </location>
</feature>
<reference evidence="12" key="1">
    <citation type="submission" date="2021-03" db="EMBL/GenBank/DDBJ databases">
        <authorList>
            <person name="Palmer J.M."/>
        </authorList>
    </citation>
    <scope>NUCLEOTIDE SEQUENCE</scope>
    <source>
        <strain evidence="12">ARV_011</strain>
    </source>
</reference>
<feature type="compositionally biased region" description="Low complexity" evidence="9">
    <location>
        <begin position="370"/>
        <end position="385"/>
    </location>
</feature>
<keyword evidence="12" id="KW-0436">Ligase</keyword>
<keyword evidence="5 8" id="KW-0863">Zinc-finger</keyword>
<feature type="compositionally biased region" description="Polar residues" evidence="9">
    <location>
        <begin position="804"/>
        <end position="830"/>
    </location>
</feature>
<keyword evidence="4" id="KW-0479">Metal-binding</keyword>
<dbReference type="GO" id="GO:0061665">
    <property type="term" value="F:SUMO ligase activity"/>
    <property type="evidence" value="ECO:0007669"/>
    <property type="project" value="TreeGrafter"/>
</dbReference>
<feature type="domain" description="PINIT" evidence="11">
    <location>
        <begin position="1"/>
        <end position="121"/>
    </location>
</feature>
<feature type="compositionally biased region" description="Basic and acidic residues" evidence="9">
    <location>
        <begin position="1136"/>
        <end position="1152"/>
    </location>
</feature>
<dbReference type="InterPro" id="IPR023321">
    <property type="entry name" value="PINIT"/>
</dbReference>
<evidence type="ECO:0000259" key="10">
    <source>
        <dbReference type="PROSITE" id="PS51044"/>
    </source>
</evidence>
<feature type="compositionally biased region" description="Low complexity" evidence="9">
    <location>
        <begin position="462"/>
        <end position="484"/>
    </location>
</feature>
<dbReference type="OrthoDB" id="28127at2759"/>
<dbReference type="GO" id="GO:0016874">
    <property type="term" value="F:ligase activity"/>
    <property type="evidence" value="ECO:0007669"/>
    <property type="project" value="UniProtKB-KW"/>
</dbReference>
<protein>
    <submittedName>
        <fullName evidence="12">SUMO ligase siz1</fullName>
    </submittedName>
</protein>
<comment type="similarity">
    <text evidence="2">Belongs to the PIAS family.</text>
</comment>
<dbReference type="CDD" id="cd16650">
    <property type="entry name" value="SP-RING_PIAS-like"/>
    <property type="match status" value="1"/>
</dbReference>
<keyword evidence="7" id="KW-0862">Zinc</keyword>
<feature type="compositionally biased region" description="Low complexity" evidence="9">
    <location>
        <begin position="988"/>
        <end position="998"/>
    </location>
</feature>
<comment type="caution">
    <text evidence="12">The sequence shown here is derived from an EMBL/GenBank/DDBJ whole genome shotgun (WGS) entry which is preliminary data.</text>
</comment>
<feature type="compositionally biased region" description="Acidic residues" evidence="9">
    <location>
        <begin position="451"/>
        <end position="461"/>
    </location>
</feature>
<dbReference type="InterPro" id="IPR013083">
    <property type="entry name" value="Znf_RING/FYVE/PHD"/>
</dbReference>
<evidence type="ECO:0000256" key="4">
    <source>
        <dbReference type="ARBA" id="ARBA00022723"/>
    </source>
</evidence>
<evidence type="ECO:0000256" key="9">
    <source>
        <dbReference type="SAM" id="MobiDB-lite"/>
    </source>
</evidence>
<evidence type="ECO:0000259" key="11">
    <source>
        <dbReference type="PROSITE" id="PS51466"/>
    </source>
</evidence>
<feature type="region of interest" description="Disordered" evidence="9">
    <location>
        <begin position="988"/>
        <end position="1079"/>
    </location>
</feature>
<keyword evidence="6" id="KW-0833">Ubl conjugation pathway</keyword>